<dbReference type="RefSeq" id="WP_009756093.1">
    <property type="nucleotide sequence ID" value="NZ_AMSI01000002.1"/>
</dbReference>
<feature type="coiled-coil region" evidence="1">
    <location>
        <begin position="67"/>
        <end position="98"/>
    </location>
</feature>
<evidence type="ECO:0000313" key="2">
    <source>
        <dbReference type="EMBL" id="EKF43959.1"/>
    </source>
</evidence>
<dbReference type="EMBL" id="AMSI01000002">
    <property type="protein sequence ID" value="EKF43959.1"/>
    <property type="molecule type" value="Genomic_DNA"/>
</dbReference>
<proteinExistence type="predicted"/>
<reference evidence="2 3" key="1">
    <citation type="journal article" date="2012" name="J. Bacteriol.">
        <title>Genome Sequence of Nitratireductor indicus Type Strain C115.</title>
        <authorList>
            <person name="Lai Q."/>
            <person name="Li G."/>
            <person name="Yu Z."/>
            <person name="Shao Z."/>
        </authorList>
    </citation>
    <scope>NUCLEOTIDE SEQUENCE [LARGE SCALE GENOMIC DNA]</scope>
    <source>
        <strain evidence="2 3">C115</strain>
    </source>
</reference>
<sequence>MLTLVGGLRGLASALGGAALAAAISILVYEGLPLGPLRLVPLLGPVLEIVADGRVDRVRREGAVAERRAWEETRRRMLAEMAEERRKAQGAIATAERAYLEKRDRDAETIRSLEAAISEQEKADAEAGGDACVMRSFIGRGLRDRLDQVGR</sequence>
<protein>
    <submittedName>
        <fullName evidence="2">Uncharacterized protein</fullName>
    </submittedName>
</protein>
<keyword evidence="3" id="KW-1185">Reference proteome</keyword>
<name>K2P1B8_9HYPH</name>
<dbReference type="eggNOG" id="ENOG502ZYMA">
    <property type="taxonomic scope" value="Bacteria"/>
</dbReference>
<dbReference type="AlphaFoldDB" id="K2P1B8"/>
<keyword evidence="1" id="KW-0175">Coiled coil</keyword>
<organism evidence="2 3">
    <name type="scientific">Nitratireductor indicus C115</name>
    <dbReference type="NCBI Taxonomy" id="1231190"/>
    <lineage>
        <taxon>Bacteria</taxon>
        <taxon>Pseudomonadati</taxon>
        <taxon>Pseudomonadota</taxon>
        <taxon>Alphaproteobacteria</taxon>
        <taxon>Hyphomicrobiales</taxon>
        <taxon>Phyllobacteriaceae</taxon>
        <taxon>Nitratireductor</taxon>
    </lineage>
</organism>
<evidence type="ECO:0000313" key="3">
    <source>
        <dbReference type="Proteomes" id="UP000007374"/>
    </source>
</evidence>
<accession>K2P1B8</accession>
<dbReference type="Proteomes" id="UP000007374">
    <property type="component" value="Unassembled WGS sequence"/>
</dbReference>
<gene>
    <name evidence="2" type="ORF">NA8A_04085</name>
</gene>
<evidence type="ECO:0000256" key="1">
    <source>
        <dbReference type="SAM" id="Coils"/>
    </source>
</evidence>
<comment type="caution">
    <text evidence="2">The sequence shown here is derived from an EMBL/GenBank/DDBJ whole genome shotgun (WGS) entry which is preliminary data.</text>
</comment>
<dbReference type="STRING" id="721133.SAMN05216176_101498"/>
<dbReference type="PATRIC" id="fig|1231190.3.peg.855"/>